<sequence length="84" mass="9443">MNNSQCVLRRRVLTSSPVAELVPAKIDALNFKLLALVIKAVRKETRAATLNCREIGFNRQQILLTDQKCEQLNLHAIQMIVTVA</sequence>
<proteinExistence type="predicted"/>
<dbReference type="Proteomes" id="UP000571084">
    <property type="component" value="Unassembled WGS sequence"/>
</dbReference>
<organism evidence="1 2">
    <name type="scientific">Glaciimonas immobilis</name>
    <dbReference type="NCBI Taxonomy" id="728004"/>
    <lineage>
        <taxon>Bacteria</taxon>
        <taxon>Pseudomonadati</taxon>
        <taxon>Pseudomonadota</taxon>
        <taxon>Betaproteobacteria</taxon>
        <taxon>Burkholderiales</taxon>
        <taxon>Oxalobacteraceae</taxon>
        <taxon>Glaciimonas</taxon>
    </lineage>
</organism>
<comment type="caution">
    <text evidence="1">The sequence shown here is derived from an EMBL/GenBank/DDBJ whole genome shotgun (WGS) entry which is preliminary data.</text>
</comment>
<keyword evidence="2" id="KW-1185">Reference proteome</keyword>
<reference evidence="1 2" key="1">
    <citation type="submission" date="2020-08" db="EMBL/GenBank/DDBJ databases">
        <title>Genomic Encyclopedia of Type Strains, Phase IV (KMG-IV): sequencing the most valuable type-strain genomes for metagenomic binning, comparative biology and taxonomic classification.</title>
        <authorList>
            <person name="Goeker M."/>
        </authorList>
    </citation>
    <scope>NUCLEOTIDE SEQUENCE [LARGE SCALE GENOMIC DNA]</scope>
    <source>
        <strain evidence="1 2">DSM 23240</strain>
    </source>
</reference>
<evidence type="ECO:0000313" key="2">
    <source>
        <dbReference type="Proteomes" id="UP000571084"/>
    </source>
</evidence>
<dbReference type="EMBL" id="JACHHQ010000001">
    <property type="protein sequence ID" value="MBB5198929.1"/>
    <property type="molecule type" value="Genomic_DNA"/>
</dbReference>
<accession>A0A840RR20</accession>
<dbReference type="AlphaFoldDB" id="A0A840RR20"/>
<name>A0A840RR20_9BURK</name>
<protein>
    <submittedName>
        <fullName evidence="1">Uncharacterized protein</fullName>
    </submittedName>
</protein>
<evidence type="ECO:0000313" key="1">
    <source>
        <dbReference type="EMBL" id="MBB5198929.1"/>
    </source>
</evidence>
<gene>
    <name evidence="1" type="ORF">HNR39_000739</name>
</gene>